<organism evidence="2 3">
    <name type="scientific">Rothia santali</name>
    <dbReference type="NCBI Taxonomy" id="2949643"/>
    <lineage>
        <taxon>Bacteria</taxon>
        <taxon>Bacillati</taxon>
        <taxon>Actinomycetota</taxon>
        <taxon>Actinomycetes</taxon>
        <taxon>Micrococcales</taxon>
        <taxon>Micrococcaceae</taxon>
        <taxon>Rothia</taxon>
    </lineage>
</organism>
<dbReference type="RefSeq" id="WP_254169080.1">
    <property type="nucleotide sequence ID" value="NZ_JANAFB010000069.1"/>
</dbReference>
<dbReference type="PRINTS" id="PR00081">
    <property type="entry name" value="GDHRDH"/>
</dbReference>
<dbReference type="AlphaFoldDB" id="A0A9X2KJV8"/>
<dbReference type="PANTHER" id="PTHR43157:SF31">
    <property type="entry name" value="PHOSPHATIDYLINOSITOL-GLYCAN BIOSYNTHESIS CLASS F PROTEIN"/>
    <property type="match status" value="1"/>
</dbReference>
<reference evidence="2" key="1">
    <citation type="submission" date="2022-06" db="EMBL/GenBank/DDBJ databases">
        <title>Rothia sp. isolated from sandalwood seedling.</title>
        <authorList>
            <person name="Tuikhar N."/>
            <person name="Kirdat K."/>
            <person name="Thorat V."/>
            <person name="Swetha P."/>
            <person name="Padma S."/>
            <person name="Sundararaj R."/>
            <person name="Yadav A."/>
        </authorList>
    </citation>
    <scope>NUCLEOTIDE SEQUENCE</scope>
    <source>
        <strain evidence="2">AR01</strain>
    </source>
</reference>
<keyword evidence="1" id="KW-0560">Oxidoreductase</keyword>
<dbReference type="InterPro" id="IPR002347">
    <property type="entry name" value="SDR_fam"/>
</dbReference>
<dbReference type="Proteomes" id="UP001139502">
    <property type="component" value="Unassembled WGS sequence"/>
</dbReference>
<protein>
    <submittedName>
        <fullName evidence="2">SDR family NAD(P)-dependent oxidoreductase</fullName>
    </submittedName>
</protein>
<dbReference type="InterPro" id="IPR036291">
    <property type="entry name" value="NAD(P)-bd_dom_sf"/>
</dbReference>
<dbReference type="SUPFAM" id="SSF51735">
    <property type="entry name" value="NAD(P)-binding Rossmann-fold domains"/>
    <property type="match status" value="1"/>
</dbReference>
<proteinExistence type="predicted"/>
<dbReference type="Gene3D" id="3.40.50.720">
    <property type="entry name" value="NAD(P)-binding Rossmann-like Domain"/>
    <property type="match status" value="1"/>
</dbReference>
<comment type="caution">
    <text evidence="2">The sequence shown here is derived from an EMBL/GenBank/DDBJ whole genome shotgun (WGS) entry which is preliminary data.</text>
</comment>
<accession>A0A9X2KJV8</accession>
<keyword evidence="3" id="KW-1185">Reference proteome</keyword>
<evidence type="ECO:0000313" key="2">
    <source>
        <dbReference type="EMBL" id="MCP3427269.1"/>
    </source>
</evidence>
<evidence type="ECO:0000256" key="1">
    <source>
        <dbReference type="ARBA" id="ARBA00023002"/>
    </source>
</evidence>
<dbReference type="PANTHER" id="PTHR43157">
    <property type="entry name" value="PHOSPHATIDYLINOSITOL-GLYCAN BIOSYNTHESIS CLASS F PROTEIN-RELATED"/>
    <property type="match status" value="1"/>
</dbReference>
<name>A0A9X2KJV8_9MICC</name>
<dbReference type="GO" id="GO:0016491">
    <property type="term" value="F:oxidoreductase activity"/>
    <property type="evidence" value="ECO:0007669"/>
    <property type="project" value="UniProtKB-KW"/>
</dbReference>
<dbReference type="Pfam" id="PF00106">
    <property type="entry name" value="adh_short"/>
    <property type="match status" value="1"/>
</dbReference>
<evidence type="ECO:0000313" key="3">
    <source>
        <dbReference type="Proteomes" id="UP001139502"/>
    </source>
</evidence>
<dbReference type="EMBL" id="JANAFB010000069">
    <property type="protein sequence ID" value="MCP3427269.1"/>
    <property type="molecule type" value="Genomic_DNA"/>
</dbReference>
<sequence>MDRRTIVLTGASDGIGAAAARTLAAHGHRLLLVGRSPEKTRAVAEEVGAEHFVADFARLEEVRTLAAALRERLDGGLDVLANNAGGIFGAREMTEDGNEYTLQVNHLAPFLLTHLLMDPLTAGGGGAVVSTSSIAARYFGRLRMEDLDNARRYSSRKAYGDAKLANILFTRGLHERFHERGLGAMAFHPGVVATNFASASNSVLRWAYHTPLKRLLTITAEEGGSNLTWAVEGTPGEDWDSGVFYDQRVPARSLNPQVLDDVLVDRFWEASAERVGLTTGPGARS</sequence>
<gene>
    <name evidence="2" type="ORF">NBM05_14955</name>
</gene>